<reference evidence="2 3" key="1">
    <citation type="submission" date="2020-12" db="EMBL/GenBank/DDBJ databases">
        <title>Microbacterium sp. HY060.</title>
        <authorList>
            <person name="Zhou J."/>
        </authorList>
    </citation>
    <scope>NUCLEOTIDE SEQUENCE [LARGE SCALE GENOMIC DNA]</scope>
    <source>
        <strain evidence="2 3">HY60</strain>
    </source>
</reference>
<dbReference type="SUPFAM" id="SSF51735">
    <property type="entry name" value="NAD(P)-binding Rossmann-fold domains"/>
    <property type="match status" value="1"/>
</dbReference>
<protein>
    <submittedName>
        <fullName evidence="2">SDR family NAD(P)-dependent oxidoreductase</fullName>
    </submittedName>
</protein>
<evidence type="ECO:0000256" key="1">
    <source>
        <dbReference type="ARBA" id="ARBA00023002"/>
    </source>
</evidence>
<dbReference type="PRINTS" id="PR00081">
    <property type="entry name" value="GDHRDH"/>
</dbReference>
<dbReference type="InterPro" id="IPR002347">
    <property type="entry name" value="SDR_fam"/>
</dbReference>
<evidence type="ECO:0000313" key="3">
    <source>
        <dbReference type="Proteomes" id="UP000662814"/>
    </source>
</evidence>
<evidence type="ECO:0000313" key="2">
    <source>
        <dbReference type="EMBL" id="QPZ37727.1"/>
    </source>
</evidence>
<organism evidence="2 3">
    <name type="scientific">Paramicrobacterium chengjingii</name>
    <dbReference type="NCBI Taxonomy" id="2769067"/>
    <lineage>
        <taxon>Bacteria</taxon>
        <taxon>Bacillati</taxon>
        <taxon>Actinomycetota</taxon>
        <taxon>Actinomycetes</taxon>
        <taxon>Micrococcales</taxon>
        <taxon>Microbacteriaceae</taxon>
        <taxon>Paramicrobacterium</taxon>
    </lineage>
</organism>
<dbReference type="PANTHER" id="PTHR43157">
    <property type="entry name" value="PHOSPHATIDYLINOSITOL-GLYCAN BIOSYNTHESIS CLASS F PROTEIN-RELATED"/>
    <property type="match status" value="1"/>
</dbReference>
<sequence>MSLRVERRTVVVTGANAGLGFWTTLRLVESGDRVVMACRSDERADAAAAAIRRRVPTAQLEFVRLDTADLGSVAEAAAQLNAMERIDVLIENAGIVHTPSTRRETVDGLELVAATNFFGHFALAAALLPALKRTPGSRIVTLGSQTVLWPWPRLDDPQSERFYNGLLAYARSKIMLQSFGFELDRRLAASGVLVRSLVAHPGYSISGRTPRVPAVNEPRRVKRFRDNLQAPFSQGKHRGALPIVCAASDSSPPVGHAFYGPKWMLKGDATRCTPASLTTNRTVAAAIWAEAERATGVPFSPEMHAMGRTPP</sequence>
<dbReference type="InterPro" id="IPR036291">
    <property type="entry name" value="NAD(P)-bd_dom_sf"/>
</dbReference>
<name>A0ABX6YH66_9MICO</name>
<dbReference type="PANTHER" id="PTHR43157:SF31">
    <property type="entry name" value="PHOSPHATIDYLINOSITOL-GLYCAN BIOSYNTHESIS CLASS F PROTEIN"/>
    <property type="match status" value="1"/>
</dbReference>
<dbReference type="Gene3D" id="3.40.50.720">
    <property type="entry name" value="NAD(P)-binding Rossmann-like Domain"/>
    <property type="match status" value="1"/>
</dbReference>
<accession>A0ABX6YH66</accession>
<dbReference type="EMBL" id="CP061169">
    <property type="protein sequence ID" value="QPZ37727.1"/>
    <property type="molecule type" value="Genomic_DNA"/>
</dbReference>
<proteinExistence type="predicted"/>
<gene>
    <name evidence="2" type="ORF">HCR76_12985</name>
</gene>
<dbReference type="RefSeq" id="WP_166991202.1">
    <property type="nucleotide sequence ID" value="NZ_CP061169.1"/>
</dbReference>
<dbReference type="Pfam" id="PF00106">
    <property type="entry name" value="adh_short"/>
    <property type="match status" value="1"/>
</dbReference>
<keyword evidence="3" id="KW-1185">Reference proteome</keyword>
<keyword evidence="1" id="KW-0560">Oxidoreductase</keyword>
<dbReference type="Proteomes" id="UP000662814">
    <property type="component" value="Chromosome"/>
</dbReference>